<reference evidence="4 5" key="1">
    <citation type="submission" date="2019-12" db="EMBL/GenBank/DDBJ databases">
        <title>Comparative genomics gives insights into the taxonomy of the Azoarcus-Aromatoleum group and reveals separate origins of nif in the plant-associated Azoarcus and non-plant-associated Aromatoleum sub-groups.</title>
        <authorList>
            <person name="Lafos M."/>
            <person name="Maluk M."/>
            <person name="Batista M."/>
            <person name="Junghare M."/>
            <person name="Carmona M."/>
            <person name="Faoro H."/>
            <person name="Cruz L.M."/>
            <person name="Battistoni F."/>
            <person name="De Souza E."/>
            <person name="Pedrosa F."/>
            <person name="Chen W.-M."/>
            <person name="Poole P.S."/>
            <person name="Dixon R.A."/>
            <person name="James E.K."/>
        </authorList>
    </citation>
    <scope>NUCLEOTIDE SEQUENCE [LARGE SCALE GENOMIC DNA]</scope>
    <source>
        <strain evidence="4 5">T</strain>
    </source>
</reference>
<evidence type="ECO:0000256" key="2">
    <source>
        <dbReference type="SAM" id="MobiDB-lite"/>
    </source>
</evidence>
<accession>A0ABX1NHM6</accession>
<gene>
    <name evidence="4" type="ORF">GPA27_15620</name>
</gene>
<keyword evidence="1" id="KW-0175">Coiled coil</keyword>
<feature type="region of interest" description="Disordered" evidence="2">
    <location>
        <begin position="185"/>
        <end position="205"/>
    </location>
</feature>
<evidence type="ECO:0000313" key="4">
    <source>
        <dbReference type="EMBL" id="NMF98812.1"/>
    </source>
</evidence>
<organism evidence="4 5">
    <name type="scientific">Aromatoleum toluolicum</name>
    <dbReference type="NCBI Taxonomy" id="90060"/>
    <lineage>
        <taxon>Bacteria</taxon>
        <taxon>Pseudomonadati</taxon>
        <taxon>Pseudomonadota</taxon>
        <taxon>Betaproteobacteria</taxon>
        <taxon>Rhodocyclales</taxon>
        <taxon>Rhodocyclaceae</taxon>
        <taxon>Aromatoleum</taxon>
    </lineage>
</organism>
<dbReference type="Pfam" id="PF11740">
    <property type="entry name" value="KfrA_N"/>
    <property type="match status" value="1"/>
</dbReference>
<dbReference type="RefSeq" id="WP_169141520.1">
    <property type="nucleotide sequence ID" value="NZ_WTVS01000032.1"/>
</dbReference>
<protein>
    <recommendedName>
        <fullName evidence="3">KfrA N-terminal DNA-binding domain-containing protein</fullName>
    </recommendedName>
</protein>
<feature type="domain" description="KfrA N-terminal DNA-binding" evidence="3">
    <location>
        <begin position="15"/>
        <end position="105"/>
    </location>
</feature>
<evidence type="ECO:0000256" key="1">
    <source>
        <dbReference type="SAM" id="Coils"/>
    </source>
</evidence>
<feature type="coiled-coil region" evidence="1">
    <location>
        <begin position="83"/>
        <end position="166"/>
    </location>
</feature>
<dbReference type="EMBL" id="WTVS01000032">
    <property type="protein sequence ID" value="NMF98812.1"/>
    <property type="molecule type" value="Genomic_DNA"/>
</dbReference>
<dbReference type="Proteomes" id="UP000634522">
    <property type="component" value="Unassembled WGS sequence"/>
</dbReference>
<sequence>MRSEVLKAGRTGVEESDVKSAVEALEQEGIRPTLRTIRDRLGRGSLGTIQRHLGALRPRREAAPQSLPEVPESVLKALGHWAQEAVRVRLAEMQAQLEEQSRAVETLCVDNESVTAVSHDAEEQIGELAKQLDSARRDAEVLSTARDTLQHRLGEAERRERALSDELVRAHVRAERADGVELEVARLTGPSRNASERRPSPRRQARQLMSVLNSCQNASRSVSSAKC</sequence>
<evidence type="ECO:0000259" key="3">
    <source>
        <dbReference type="Pfam" id="PF11740"/>
    </source>
</evidence>
<dbReference type="InterPro" id="IPR021104">
    <property type="entry name" value="KfrA_DNA-bd_N"/>
</dbReference>
<keyword evidence="5" id="KW-1185">Reference proteome</keyword>
<comment type="caution">
    <text evidence="4">The sequence shown here is derived from an EMBL/GenBank/DDBJ whole genome shotgun (WGS) entry which is preliminary data.</text>
</comment>
<proteinExistence type="predicted"/>
<name>A0ABX1NHM6_9RHOO</name>
<evidence type="ECO:0000313" key="5">
    <source>
        <dbReference type="Proteomes" id="UP000634522"/>
    </source>
</evidence>